<accession>A0A4Y2QJP8</accession>
<comment type="caution">
    <text evidence="2">The sequence shown here is derived from an EMBL/GenBank/DDBJ whole genome shotgun (WGS) entry which is preliminary data.</text>
</comment>
<name>A0A4Y2QJP8_ARAVE</name>
<protein>
    <submittedName>
        <fullName evidence="2">Uncharacterized protein</fullName>
    </submittedName>
</protein>
<keyword evidence="3" id="KW-1185">Reference proteome</keyword>
<reference evidence="2 3" key="1">
    <citation type="journal article" date="2019" name="Sci. Rep.">
        <title>Orb-weaving spider Araneus ventricosus genome elucidates the spidroin gene catalogue.</title>
        <authorList>
            <person name="Kono N."/>
            <person name="Nakamura H."/>
            <person name="Ohtoshi R."/>
            <person name="Moran D.A.P."/>
            <person name="Shinohara A."/>
            <person name="Yoshida Y."/>
            <person name="Fujiwara M."/>
            <person name="Mori M."/>
            <person name="Tomita M."/>
            <person name="Arakawa K."/>
        </authorList>
    </citation>
    <scope>NUCLEOTIDE SEQUENCE [LARGE SCALE GENOMIC DNA]</scope>
</reference>
<dbReference type="EMBL" id="BGPR01014059">
    <property type="protein sequence ID" value="GBN63518.1"/>
    <property type="molecule type" value="Genomic_DNA"/>
</dbReference>
<sequence length="86" mass="9700">MDSKIQLKKTSVNGGSRCKQPGKKKAEYLYHRGQRRMSVRTSVAAGYSPITSRSLRWTRYQVQTTQSIKRAKGEPVQIQVKTEGTG</sequence>
<evidence type="ECO:0000313" key="2">
    <source>
        <dbReference type="EMBL" id="GBN63518.1"/>
    </source>
</evidence>
<proteinExistence type="predicted"/>
<evidence type="ECO:0000313" key="3">
    <source>
        <dbReference type="Proteomes" id="UP000499080"/>
    </source>
</evidence>
<dbReference type="AlphaFoldDB" id="A0A4Y2QJP8"/>
<organism evidence="2 3">
    <name type="scientific">Araneus ventricosus</name>
    <name type="common">Orbweaver spider</name>
    <name type="synonym">Epeira ventricosa</name>
    <dbReference type="NCBI Taxonomy" id="182803"/>
    <lineage>
        <taxon>Eukaryota</taxon>
        <taxon>Metazoa</taxon>
        <taxon>Ecdysozoa</taxon>
        <taxon>Arthropoda</taxon>
        <taxon>Chelicerata</taxon>
        <taxon>Arachnida</taxon>
        <taxon>Araneae</taxon>
        <taxon>Araneomorphae</taxon>
        <taxon>Entelegynae</taxon>
        <taxon>Araneoidea</taxon>
        <taxon>Araneidae</taxon>
        <taxon>Araneus</taxon>
    </lineage>
</organism>
<dbReference type="Proteomes" id="UP000499080">
    <property type="component" value="Unassembled WGS sequence"/>
</dbReference>
<evidence type="ECO:0000256" key="1">
    <source>
        <dbReference type="SAM" id="MobiDB-lite"/>
    </source>
</evidence>
<gene>
    <name evidence="2" type="ORF">AVEN_209796_1</name>
</gene>
<feature type="region of interest" description="Disordered" evidence="1">
    <location>
        <begin position="1"/>
        <end position="24"/>
    </location>
</feature>